<dbReference type="InterPro" id="IPR003961">
    <property type="entry name" value="FN3_dom"/>
</dbReference>
<feature type="domain" description="Ig-like" evidence="16">
    <location>
        <begin position="555"/>
        <end position="642"/>
    </location>
</feature>
<dbReference type="Pfam" id="PF13927">
    <property type="entry name" value="Ig_3"/>
    <property type="match status" value="2"/>
</dbReference>
<dbReference type="GO" id="GO:0098632">
    <property type="term" value="F:cell-cell adhesion mediator activity"/>
    <property type="evidence" value="ECO:0007669"/>
    <property type="project" value="TreeGrafter"/>
</dbReference>
<evidence type="ECO:0000256" key="12">
    <source>
        <dbReference type="ARBA" id="ARBA00023319"/>
    </source>
</evidence>
<dbReference type="GO" id="GO:0005886">
    <property type="term" value="C:plasma membrane"/>
    <property type="evidence" value="ECO:0007669"/>
    <property type="project" value="UniProtKB-SubCell"/>
</dbReference>
<keyword evidence="7" id="KW-0130">Cell adhesion</keyword>
<feature type="domain" description="Ig-like" evidence="16">
    <location>
        <begin position="469"/>
        <end position="553"/>
    </location>
</feature>
<dbReference type="InterPro" id="IPR036116">
    <property type="entry name" value="FN3_sf"/>
</dbReference>
<dbReference type="InterPro" id="IPR026966">
    <property type="entry name" value="Neurofascin/L1/NrCAM_C"/>
</dbReference>
<dbReference type="FunFam" id="2.60.40.10:FF:000347">
    <property type="entry name" value="Neuronal cell adhesion molecule"/>
    <property type="match status" value="1"/>
</dbReference>
<evidence type="ECO:0000256" key="13">
    <source>
        <dbReference type="SAM" id="MobiDB-lite"/>
    </source>
</evidence>
<gene>
    <name evidence="19" type="primary">nfasc.S</name>
</gene>
<feature type="compositionally biased region" description="Polar residues" evidence="13">
    <location>
        <begin position="1030"/>
        <end position="1043"/>
    </location>
</feature>
<comment type="similarity">
    <text evidence="2">Belongs to the immunoglobulin superfamily. L1/neurofascin/NgCAM family.</text>
</comment>
<organism evidence="18 19">
    <name type="scientific">Xenopus laevis</name>
    <name type="common">African clawed frog</name>
    <dbReference type="NCBI Taxonomy" id="8355"/>
    <lineage>
        <taxon>Eukaryota</taxon>
        <taxon>Metazoa</taxon>
        <taxon>Chordata</taxon>
        <taxon>Craniata</taxon>
        <taxon>Vertebrata</taxon>
        <taxon>Euteleostomi</taxon>
        <taxon>Amphibia</taxon>
        <taxon>Batrachia</taxon>
        <taxon>Anura</taxon>
        <taxon>Pipoidea</taxon>
        <taxon>Pipidae</taxon>
        <taxon>Xenopodinae</taxon>
        <taxon>Xenopus</taxon>
        <taxon>Xenopus</taxon>
    </lineage>
</organism>
<dbReference type="InterPro" id="IPR013783">
    <property type="entry name" value="Ig-like_fold"/>
</dbReference>
<feature type="compositionally biased region" description="Basic and acidic residues" evidence="13">
    <location>
        <begin position="1007"/>
        <end position="1017"/>
    </location>
</feature>
<dbReference type="GO" id="GO:0030424">
    <property type="term" value="C:axon"/>
    <property type="evidence" value="ECO:0007669"/>
    <property type="project" value="TreeGrafter"/>
</dbReference>
<evidence type="ECO:0000256" key="6">
    <source>
        <dbReference type="ARBA" id="ARBA00022737"/>
    </source>
</evidence>
<dbReference type="FunFam" id="2.60.40.10:FF:000114">
    <property type="entry name" value="Neuronal cell adhesion molecule"/>
    <property type="match status" value="1"/>
</dbReference>
<keyword evidence="4 14" id="KW-0812">Transmembrane</keyword>
<evidence type="ECO:0000313" key="19">
    <source>
        <dbReference type="RefSeq" id="XP_041439747.1"/>
    </source>
</evidence>
<keyword evidence="11" id="KW-0325">Glycoprotein</keyword>
<dbReference type="FunFam" id="2.60.40.10:FF:000078">
    <property type="entry name" value="Neuronal cell adhesion molecule"/>
    <property type="match status" value="1"/>
</dbReference>
<evidence type="ECO:0000256" key="4">
    <source>
        <dbReference type="ARBA" id="ARBA00022692"/>
    </source>
</evidence>
<dbReference type="PANTHER" id="PTHR44170:SF12">
    <property type="entry name" value="NEUROFASCIN"/>
    <property type="match status" value="1"/>
</dbReference>
<feature type="chain" id="PRO_5035225625" evidence="15">
    <location>
        <begin position="39"/>
        <end position="1099"/>
    </location>
</feature>
<feature type="domain" description="Ig-like" evidence="16">
    <location>
        <begin position="278"/>
        <end position="366"/>
    </location>
</feature>
<feature type="domain" description="Fibronectin type-III" evidence="17">
    <location>
        <begin position="663"/>
        <end position="758"/>
    </location>
</feature>
<dbReference type="Pfam" id="PF07679">
    <property type="entry name" value="I-set"/>
    <property type="match status" value="3"/>
</dbReference>
<sequence length="1099" mass="123035">MTDIIERRLKVTHSIYCLGSNMPPCLVLLLLLLHVACTIKVPLDPTIQRDLIQPPTIIKQSAKNYIVDPRDNIFIDCEAQGNPYPIFSWTKNGKFYNVAKDPRVSFRRRSGTLEIDIHGGGRPEDYEGEYQCFARNLHGTALSNKILLQVSRSPLWPKENLDPVVVNEGAFLILQCNPPHGLPPPVIFWMSSLMEPIVQDKRVSQGLNGDLYFSNVLRQDAQTDYSCNARSHFTHTIQQKNPYSLKVLTKNSRNDSAIYSYKNFTSMYLARGMPERTPTFLLPTGTSSSKLVLRDEDLLLECIASGVPTPDIMWYKKGGELPSKKLKFENFNKTLRIIGVSEEDSGEYFCQASNKMGSIRHTISVRVKAAPYWLDEPKNLILAPGENGRLVCRASGSPKPTIQWFMNGDAIEVGATNPNFEIAGDTIIFREVQSGNSAVYQCNASNEHGYLLANAFVSILDVPSRMLGPRYQVIRVIEYNRTQLDCPFFGSPIPTLRWFKNGQGSNLDGGNYRVHENGTLEINTVRKEDQGKYTCVATNILGNAENTVRLEVKEPTRIVKGPEDQIGKRGSSVRLDCRVRSDSSLRLTVTWMKEDTQLYISSRMKKDEDGLTIFGVAEKDQGAYTCFAKTELDQDSSKAYLTIQETSSPTSRLTSHLIDKPDPPLDLELTEPSVRSVRLTWVPGDDNNSPITGFIVQFEEDRHQPGAWHNLASVPGNVNTVLLQLSPYVNYQFRVLALNELGSSMPSPSSERFQTAGAFPETNPSDVKGAGTSKNNMEITWTPLNSTQAYGPNLRYNVKWRQRHTGEPWSNVTVWGNKHVVWNTPVYTQYELRVQAENEFGKAPEPNTVIGYSGEDLPSAPKYFRVYEPNREIIVVEWGQPEHRNGNLTAYNLRIQPFNGTRTGKAVLETLSPNQTKYTLQRTDPVSRYRFSLNARTQVGAGEVITAESPVRQDEAYTKNQVDIATQGWFIGLMCAVALLVLILLIVCFIKRSRGGKYPVREKKEVALGPDDNKDGDGSFDYSDEDNKPLQGSQTSLDGTIKQQESDDSLVDYGEGGEGQFNEDGSFIGQYTVKKDKDETEGNESSEATSPVNAIYSLA</sequence>
<feature type="transmembrane region" description="Helical" evidence="14">
    <location>
        <begin position="969"/>
        <end position="990"/>
    </location>
</feature>
<dbReference type="Pfam" id="PF00041">
    <property type="entry name" value="fn3"/>
    <property type="match status" value="3"/>
</dbReference>
<dbReference type="AlphaFoldDB" id="A0A8J1MDF4"/>
<dbReference type="InterPro" id="IPR003598">
    <property type="entry name" value="Ig_sub2"/>
</dbReference>
<proteinExistence type="inferred from homology"/>
<evidence type="ECO:0000313" key="18">
    <source>
        <dbReference type="Proteomes" id="UP000186698"/>
    </source>
</evidence>
<dbReference type="InterPro" id="IPR007110">
    <property type="entry name" value="Ig-like_dom"/>
</dbReference>
<keyword evidence="5 15" id="KW-0732">Signal</keyword>
<dbReference type="SMART" id="SM00060">
    <property type="entry name" value="FN3"/>
    <property type="match status" value="3"/>
</dbReference>
<feature type="region of interest" description="Disordered" evidence="13">
    <location>
        <begin position="747"/>
        <end position="770"/>
    </location>
</feature>
<dbReference type="CTD" id="108709439"/>
<evidence type="ECO:0000256" key="15">
    <source>
        <dbReference type="SAM" id="SignalP"/>
    </source>
</evidence>
<keyword evidence="12" id="KW-0393">Immunoglobulin domain</keyword>
<evidence type="ECO:0000256" key="14">
    <source>
        <dbReference type="SAM" id="Phobius"/>
    </source>
</evidence>
<reference evidence="19" key="2">
    <citation type="submission" date="2025-08" db="UniProtKB">
        <authorList>
            <consortium name="RefSeq"/>
        </authorList>
    </citation>
    <scope>IDENTIFICATION</scope>
    <source>
        <strain evidence="19">J_2021</strain>
        <tissue evidence="19">Erythrocytes</tissue>
    </source>
</reference>
<dbReference type="InterPro" id="IPR003599">
    <property type="entry name" value="Ig_sub"/>
</dbReference>
<evidence type="ECO:0000256" key="3">
    <source>
        <dbReference type="ARBA" id="ARBA00022475"/>
    </source>
</evidence>
<evidence type="ECO:0000256" key="9">
    <source>
        <dbReference type="ARBA" id="ARBA00023136"/>
    </source>
</evidence>
<dbReference type="FunFam" id="2.60.40.10:FF:000574">
    <property type="entry name" value="neurofascin isoform X1"/>
    <property type="match status" value="1"/>
</dbReference>
<keyword evidence="18" id="KW-1185">Reference proteome</keyword>
<evidence type="ECO:0000256" key="2">
    <source>
        <dbReference type="ARBA" id="ARBA00008588"/>
    </source>
</evidence>
<dbReference type="FunFam" id="2.60.40.10:FF:000005">
    <property type="entry name" value="Neuronal cell adhesion molecule"/>
    <property type="match status" value="1"/>
</dbReference>
<dbReference type="CDD" id="cd05731">
    <property type="entry name" value="Ig3_L1-CAM_like"/>
    <property type="match status" value="1"/>
</dbReference>
<dbReference type="SUPFAM" id="SSF49265">
    <property type="entry name" value="Fibronectin type III"/>
    <property type="match status" value="2"/>
</dbReference>
<keyword evidence="3" id="KW-1003">Cell membrane</keyword>
<evidence type="ECO:0000259" key="16">
    <source>
        <dbReference type="PROSITE" id="PS50835"/>
    </source>
</evidence>
<feature type="domain" description="Fibronectin type-III" evidence="17">
    <location>
        <begin position="763"/>
        <end position="856"/>
    </location>
</feature>
<dbReference type="GO" id="GO:0007411">
    <property type="term" value="P:axon guidance"/>
    <property type="evidence" value="ECO:0007669"/>
    <property type="project" value="TreeGrafter"/>
</dbReference>
<evidence type="ECO:0000256" key="8">
    <source>
        <dbReference type="ARBA" id="ARBA00022989"/>
    </source>
</evidence>
<comment type="subcellular location">
    <subcellularLocation>
        <location evidence="1">Cell membrane</location>
        <topology evidence="1">Single-pass type I membrane protein</topology>
    </subcellularLocation>
</comment>
<feature type="domain" description="Ig-like" evidence="16">
    <location>
        <begin position="371"/>
        <end position="458"/>
    </location>
</feature>
<protein>
    <submittedName>
        <fullName evidence="19">Neurofascin isoform X15</fullName>
    </submittedName>
</protein>
<keyword evidence="6" id="KW-0677">Repeat</keyword>
<dbReference type="SMART" id="SM00408">
    <property type="entry name" value="IGc2"/>
    <property type="match status" value="6"/>
</dbReference>
<dbReference type="FunFam" id="2.60.40.10:FF:000057">
    <property type="entry name" value="neural cell adhesion molecule L1"/>
    <property type="match status" value="1"/>
</dbReference>
<evidence type="ECO:0000256" key="11">
    <source>
        <dbReference type="ARBA" id="ARBA00023180"/>
    </source>
</evidence>
<evidence type="ECO:0000256" key="5">
    <source>
        <dbReference type="ARBA" id="ARBA00022729"/>
    </source>
</evidence>
<accession>A0A8J1MDF4</accession>
<reference evidence="18" key="1">
    <citation type="submission" date="2024-06" db="UniProtKB">
        <authorList>
            <consortium name="RefSeq"/>
        </authorList>
    </citation>
    <scope>NUCLEOTIDE SEQUENCE [LARGE SCALE GENOMIC DNA]</scope>
    <source>
        <strain evidence="18">J_2021</strain>
    </source>
</reference>
<keyword evidence="9 14" id="KW-0472">Membrane</keyword>
<dbReference type="GO" id="GO:0007420">
    <property type="term" value="P:brain development"/>
    <property type="evidence" value="ECO:0007669"/>
    <property type="project" value="TreeGrafter"/>
</dbReference>
<dbReference type="Pfam" id="PF13882">
    <property type="entry name" value="Bravo_FIGEY"/>
    <property type="match status" value="1"/>
</dbReference>
<dbReference type="Gene3D" id="2.60.40.10">
    <property type="entry name" value="Immunoglobulins"/>
    <property type="match status" value="9"/>
</dbReference>
<dbReference type="RefSeq" id="XP_041439747.1">
    <property type="nucleotide sequence ID" value="XM_041583813.1"/>
</dbReference>
<dbReference type="PANTHER" id="PTHR44170">
    <property type="entry name" value="PROTEIN SIDEKICK"/>
    <property type="match status" value="1"/>
</dbReference>
<keyword evidence="8 14" id="KW-1133">Transmembrane helix</keyword>
<evidence type="ECO:0000256" key="10">
    <source>
        <dbReference type="ARBA" id="ARBA00023157"/>
    </source>
</evidence>
<dbReference type="FunFam" id="2.60.40.10:FF:000038">
    <property type="entry name" value="Neuronal cell adhesion molecule"/>
    <property type="match status" value="1"/>
</dbReference>
<dbReference type="PROSITE" id="PS50853">
    <property type="entry name" value="FN3"/>
    <property type="match status" value="3"/>
</dbReference>
<name>A0A8J1MDF4_XENLA</name>
<evidence type="ECO:0000256" key="7">
    <source>
        <dbReference type="ARBA" id="ARBA00022889"/>
    </source>
</evidence>
<dbReference type="SMART" id="SM00409">
    <property type="entry name" value="IG"/>
    <property type="match status" value="6"/>
</dbReference>
<evidence type="ECO:0000256" key="1">
    <source>
        <dbReference type="ARBA" id="ARBA00004251"/>
    </source>
</evidence>
<dbReference type="GeneID" id="108709439"/>
<evidence type="ECO:0000259" key="17">
    <source>
        <dbReference type="PROSITE" id="PS50853"/>
    </source>
</evidence>
<dbReference type="InterPro" id="IPR013098">
    <property type="entry name" value="Ig_I-set"/>
</dbReference>
<feature type="signal peptide" evidence="15">
    <location>
        <begin position="1"/>
        <end position="38"/>
    </location>
</feature>
<dbReference type="InterPro" id="IPR036179">
    <property type="entry name" value="Ig-like_dom_sf"/>
</dbReference>
<dbReference type="SUPFAM" id="SSF48726">
    <property type="entry name" value="Immunoglobulin"/>
    <property type="match status" value="6"/>
</dbReference>
<keyword evidence="10" id="KW-1015">Disulfide bond</keyword>
<dbReference type="PROSITE" id="PS50835">
    <property type="entry name" value="IG_LIKE"/>
    <property type="match status" value="6"/>
</dbReference>
<dbReference type="FunFam" id="2.60.40.10:FF:000238">
    <property type="entry name" value="Neuronal cell adhesion molecule"/>
    <property type="match status" value="1"/>
</dbReference>
<dbReference type="CDD" id="cd00063">
    <property type="entry name" value="FN3"/>
    <property type="match status" value="3"/>
</dbReference>
<feature type="domain" description="Ig-like" evidence="16">
    <location>
        <begin position="157"/>
        <end position="244"/>
    </location>
</feature>
<feature type="region of interest" description="Disordered" evidence="13">
    <location>
        <begin position="1007"/>
        <end position="1099"/>
    </location>
</feature>
<feature type="domain" description="Ig-like" evidence="16">
    <location>
        <begin position="55"/>
        <end position="143"/>
    </location>
</feature>
<feature type="domain" description="Fibronectin type-III" evidence="17">
    <location>
        <begin position="860"/>
        <end position="956"/>
    </location>
</feature>
<dbReference type="Proteomes" id="UP000186698">
    <property type="component" value="Chromosome 2S"/>
</dbReference>